<organism evidence="2 3">
    <name type="scientific">Choiromyces venosus 120613-1</name>
    <dbReference type="NCBI Taxonomy" id="1336337"/>
    <lineage>
        <taxon>Eukaryota</taxon>
        <taxon>Fungi</taxon>
        <taxon>Dikarya</taxon>
        <taxon>Ascomycota</taxon>
        <taxon>Pezizomycotina</taxon>
        <taxon>Pezizomycetes</taxon>
        <taxon>Pezizales</taxon>
        <taxon>Tuberaceae</taxon>
        <taxon>Choiromyces</taxon>
    </lineage>
</organism>
<accession>A0A3N4IYQ3</accession>
<name>A0A3N4IYQ3_9PEZI</name>
<evidence type="ECO:0000313" key="3">
    <source>
        <dbReference type="Proteomes" id="UP000276215"/>
    </source>
</evidence>
<reference evidence="2 3" key="1">
    <citation type="journal article" date="2018" name="Nat. Ecol. Evol.">
        <title>Pezizomycetes genomes reveal the molecular basis of ectomycorrhizal truffle lifestyle.</title>
        <authorList>
            <person name="Murat C."/>
            <person name="Payen T."/>
            <person name="Noel B."/>
            <person name="Kuo A."/>
            <person name="Morin E."/>
            <person name="Chen J."/>
            <person name="Kohler A."/>
            <person name="Krizsan K."/>
            <person name="Balestrini R."/>
            <person name="Da Silva C."/>
            <person name="Montanini B."/>
            <person name="Hainaut M."/>
            <person name="Levati E."/>
            <person name="Barry K.W."/>
            <person name="Belfiori B."/>
            <person name="Cichocki N."/>
            <person name="Clum A."/>
            <person name="Dockter R.B."/>
            <person name="Fauchery L."/>
            <person name="Guy J."/>
            <person name="Iotti M."/>
            <person name="Le Tacon F."/>
            <person name="Lindquist E.A."/>
            <person name="Lipzen A."/>
            <person name="Malagnac F."/>
            <person name="Mello A."/>
            <person name="Molinier V."/>
            <person name="Miyauchi S."/>
            <person name="Poulain J."/>
            <person name="Riccioni C."/>
            <person name="Rubini A."/>
            <person name="Sitrit Y."/>
            <person name="Splivallo R."/>
            <person name="Traeger S."/>
            <person name="Wang M."/>
            <person name="Zifcakova L."/>
            <person name="Wipf D."/>
            <person name="Zambonelli A."/>
            <person name="Paolocci F."/>
            <person name="Nowrousian M."/>
            <person name="Ottonello S."/>
            <person name="Baldrian P."/>
            <person name="Spatafora J.W."/>
            <person name="Henrissat B."/>
            <person name="Nagy L.G."/>
            <person name="Aury J.M."/>
            <person name="Wincker P."/>
            <person name="Grigoriev I.V."/>
            <person name="Bonfante P."/>
            <person name="Martin F.M."/>
        </authorList>
    </citation>
    <scope>NUCLEOTIDE SEQUENCE [LARGE SCALE GENOMIC DNA]</scope>
    <source>
        <strain evidence="2 3">120613-1</strain>
    </source>
</reference>
<evidence type="ECO:0000313" key="2">
    <source>
        <dbReference type="EMBL" id="RPA89330.1"/>
    </source>
</evidence>
<protein>
    <submittedName>
        <fullName evidence="2">Uncharacterized protein</fullName>
    </submittedName>
</protein>
<gene>
    <name evidence="2" type="ORF">L873DRAFT_1823021</name>
</gene>
<dbReference type="Proteomes" id="UP000276215">
    <property type="component" value="Unassembled WGS sequence"/>
</dbReference>
<sequence length="73" mass="8714">MRTLPMVARTEHGRWWTVLGVWVKPRTSSKDGKKVLRRFVWLCFLIVGSFSWAMEDWFRREKCGRQIISELGT</sequence>
<keyword evidence="1" id="KW-1133">Transmembrane helix</keyword>
<dbReference type="EMBL" id="ML120588">
    <property type="protein sequence ID" value="RPA89330.1"/>
    <property type="molecule type" value="Genomic_DNA"/>
</dbReference>
<feature type="transmembrane region" description="Helical" evidence="1">
    <location>
        <begin position="35"/>
        <end position="54"/>
    </location>
</feature>
<keyword evidence="3" id="KW-1185">Reference proteome</keyword>
<keyword evidence="1" id="KW-0812">Transmembrane</keyword>
<dbReference type="AlphaFoldDB" id="A0A3N4IYQ3"/>
<evidence type="ECO:0000256" key="1">
    <source>
        <dbReference type="SAM" id="Phobius"/>
    </source>
</evidence>
<proteinExistence type="predicted"/>
<keyword evidence="1" id="KW-0472">Membrane</keyword>